<dbReference type="PIRSF" id="PIRSF019307">
    <property type="entry name" value="UCP019307"/>
    <property type="match status" value="1"/>
</dbReference>
<evidence type="ECO:0000313" key="3">
    <source>
        <dbReference type="EMBL" id="KAL1624277.1"/>
    </source>
</evidence>
<sequence>MPKGSSHGCNHATSISQSPSHSKHIEMPSKVSLTPLSSLKVSKHQIPAHDLVPNTSIHQKPLLIYHSAFAPSTVSASAIESHLGAVGVVVPQWRYTMYSTTHFHSTTHEVLCISSGRAKLCFGGEANAGRIEPVVEKGDVVVVPAGVGHRLLEGQEGRFEMVGSYPKGCDWDMCYGKQGEEGKVKGIERLSWFEKDPVYGEKGPAVDV</sequence>
<protein>
    <recommendedName>
        <fullName evidence="2">Cupin type-1 domain-containing protein</fullName>
    </recommendedName>
</protein>
<accession>A0ABR3SME6</accession>
<evidence type="ECO:0000256" key="1">
    <source>
        <dbReference type="SAM" id="MobiDB-lite"/>
    </source>
</evidence>
<feature type="domain" description="Cupin type-1" evidence="2">
    <location>
        <begin position="99"/>
        <end position="149"/>
    </location>
</feature>
<dbReference type="InterPro" id="IPR011051">
    <property type="entry name" value="RmlC_Cupin_sf"/>
</dbReference>
<keyword evidence="4" id="KW-1185">Reference proteome</keyword>
<dbReference type="EMBL" id="JAJVDC020000109">
    <property type="protein sequence ID" value="KAL1624277.1"/>
    <property type="molecule type" value="Genomic_DNA"/>
</dbReference>
<organism evidence="3 4">
    <name type="scientific">Neofusicoccum ribis</name>
    <dbReference type="NCBI Taxonomy" id="45134"/>
    <lineage>
        <taxon>Eukaryota</taxon>
        <taxon>Fungi</taxon>
        <taxon>Dikarya</taxon>
        <taxon>Ascomycota</taxon>
        <taxon>Pezizomycotina</taxon>
        <taxon>Dothideomycetes</taxon>
        <taxon>Dothideomycetes incertae sedis</taxon>
        <taxon>Botryosphaeriales</taxon>
        <taxon>Botryosphaeriaceae</taxon>
        <taxon>Neofusicoccum</taxon>
    </lineage>
</organism>
<dbReference type="InterPro" id="IPR014500">
    <property type="entry name" value="UCP019307_cupin"/>
</dbReference>
<feature type="region of interest" description="Disordered" evidence="1">
    <location>
        <begin position="1"/>
        <end position="24"/>
    </location>
</feature>
<dbReference type="PANTHER" id="PTHR36448">
    <property type="entry name" value="BLR7373 PROTEIN"/>
    <property type="match status" value="1"/>
</dbReference>
<dbReference type="InterPro" id="IPR006045">
    <property type="entry name" value="Cupin_1"/>
</dbReference>
<evidence type="ECO:0000259" key="2">
    <source>
        <dbReference type="Pfam" id="PF00190"/>
    </source>
</evidence>
<dbReference type="InterPro" id="IPR014710">
    <property type="entry name" value="RmlC-like_jellyroll"/>
</dbReference>
<dbReference type="Gene3D" id="2.60.120.10">
    <property type="entry name" value="Jelly Rolls"/>
    <property type="match status" value="1"/>
</dbReference>
<dbReference type="SUPFAM" id="SSF51182">
    <property type="entry name" value="RmlC-like cupins"/>
    <property type="match status" value="1"/>
</dbReference>
<comment type="caution">
    <text evidence="3">The sequence shown here is derived from an EMBL/GenBank/DDBJ whole genome shotgun (WGS) entry which is preliminary data.</text>
</comment>
<reference evidence="3 4" key="1">
    <citation type="submission" date="2024-02" db="EMBL/GenBank/DDBJ databases">
        <title>De novo assembly and annotation of 12 fungi associated with fruit tree decline syndrome in Ontario, Canada.</title>
        <authorList>
            <person name="Sulman M."/>
            <person name="Ellouze W."/>
            <person name="Ilyukhin E."/>
        </authorList>
    </citation>
    <scope>NUCLEOTIDE SEQUENCE [LARGE SCALE GENOMIC DNA]</scope>
    <source>
        <strain evidence="3 4">M1-105</strain>
    </source>
</reference>
<feature type="compositionally biased region" description="Polar residues" evidence="1">
    <location>
        <begin position="7"/>
        <end position="20"/>
    </location>
</feature>
<evidence type="ECO:0000313" key="4">
    <source>
        <dbReference type="Proteomes" id="UP001521116"/>
    </source>
</evidence>
<name>A0ABR3SME6_9PEZI</name>
<dbReference type="InterPro" id="IPR047121">
    <property type="entry name" value="YjiB-like"/>
</dbReference>
<dbReference type="Proteomes" id="UP001521116">
    <property type="component" value="Unassembled WGS sequence"/>
</dbReference>
<dbReference type="Pfam" id="PF00190">
    <property type="entry name" value="Cupin_1"/>
    <property type="match status" value="1"/>
</dbReference>
<dbReference type="PANTHER" id="PTHR36448:SF3">
    <property type="entry name" value="CUPIN TYPE-2 DOMAIN-CONTAINING PROTEIN"/>
    <property type="match status" value="1"/>
</dbReference>
<dbReference type="CDD" id="cd02219">
    <property type="entry name" value="cupin_YjlB-like"/>
    <property type="match status" value="1"/>
</dbReference>
<proteinExistence type="predicted"/>
<gene>
    <name evidence="3" type="ORF">SLS56_007897</name>
</gene>